<organism evidence="1 2">
    <name type="scientific">Tenuifilum thalassicum</name>
    <dbReference type="NCBI Taxonomy" id="2590900"/>
    <lineage>
        <taxon>Bacteria</taxon>
        <taxon>Pseudomonadati</taxon>
        <taxon>Bacteroidota</taxon>
        <taxon>Bacteroidia</taxon>
        <taxon>Bacteroidales</taxon>
        <taxon>Tenuifilaceae</taxon>
        <taxon>Tenuifilum</taxon>
    </lineage>
</organism>
<keyword evidence="2" id="KW-1185">Reference proteome</keyword>
<sequence length="328" mass="38059">MATEIKTWEIINGELKEINNSLAENGRKEKDDLEKWLKTNPKILGEDILIFGEQVWTKSGPLDYLGIDNSGNLVIVELKRDKLAREVLSQAIDYASDVANWDIEKLNEICLKYSDNSLEDYIADNFENVELDDLLINNAQRILLVGFSIDEALSRMIEWLSSKYDLGINAIILNYVKTSSGNELLSRTVIIPEEIEKEKTNKKKFSIPMSDEPGNYEPERLKELLKNYLNNNQLSSKRIRDILLPVLLKKDKTTREQLKKEFVKAGEATDENKAGYFIALISNQLGQEKKDFLRQIISYDYPKYHWEKDNFSIRPEYRDLVKEIIENE</sequence>
<dbReference type="AlphaFoldDB" id="A0A7D4BER1"/>
<evidence type="ECO:0000313" key="1">
    <source>
        <dbReference type="EMBL" id="QKG80963.1"/>
    </source>
</evidence>
<dbReference type="Proteomes" id="UP000500961">
    <property type="component" value="Chromosome"/>
</dbReference>
<name>A0A7D4BER1_9BACT</name>
<dbReference type="EMBL" id="CP041345">
    <property type="protein sequence ID" value="QKG80963.1"/>
    <property type="molecule type" value="Genomic_DNA"/>
</dbReference>
<dbReference type="KEGG" id="ttz:FHG85_12055"/>
<dbReference type="RefSeq" id="WP_173076243.1">
    <property type="nucleotide sequence ID" value="NZ_CP041345.1"/>
</dbReference>
<dbReference type="GO" id="GO:0003676">
    <property type="term" value="F:nucleic acid binding"/>
    <property type="evidence" value="ECO:0007669"/>
    <property type="project" value="InterPro"/>
</dbReference>
<dbReference type="InterPro" id="IPR011856">
    <property type="entry name" value="tRNA_endonuc-like_dom_sf"/>
</dbReference>
<evidence type="ECO:0000313" key="2">
    <source>
        <dbReference type="Proteomes" id="UP000500961"/>
    </source>
</evidence>
<protein>
    <submittedName>
        <fullName evidence="1">DUF91 domain-containing protein</fullName>
    </submittedName>
</protein>
<dbReference type="Gene3D" id="3.40.1350.10">
    <property type="match status" value="1"/>
</dbReference>
<gene>
    <name evidence="1" type="ORF">FHG85_12055</name>
</gene>
<proteinExistence type="predicted"/>
<reference evidence="1 2" key="1">
    <citation type="submission" date="2019-07" db="EMBL/GenBank/DDBJ databases">
        <title>Thalassofilum flectens gen. nov., sp. nov., a novel moderate thermophilic anaerobe from a shallow sea hot spring in Kunashir Island (Russia), representing a new family in the order Bacteroidales, and proposal of Thalassofilacea fam. nov.</title>
        <authorList>
            <person name="Kochetkova T.V."/>
            <person name="Podosokorskaya O.A."/>
            <person name="Novikov A."/>
            <person name="Elcheninov A.G."/>
            <person name="Toshchakov S.V."/>
            <person name="Kublanov I.V."/>
        </authorList>
    </citation>
    <scope>NUCLEOTIDE SEQUENCE [LARGE SCALE GENOMIC DNA]</scope>
    <source>
        <strain evidence="1 2">38-H</strain>
    </source>
</reference>
<accession>A0A7D4BER1</accession>